<evidence type="ECO:0000313" key="9">
    <source>
        <dbReference type="Proteomes" id="UP000295484"/>
    </source>
</evidence>
<feature type="transmembrane region" description="Helical" evidence="7">
    <location>
        <begin position="101"/>
        <end position="120"/>
    </location>
</feature>
<evidence type="ECO:0000256" key="3">
    <source>
        <dbReference type="ARBA" id="ARBA00022692"/>
    </source>
</evidence>
<comment type="caution">
    <text evidence="8">The sequence shown here is derived from an EMBL/GenBank/DDBJ whole genome shotgun (WGS) entry which is preliminary data.</text>
</comment>
<evidence type="ECO:0000256" key="4">
    <source>
        <dbReference type="ARBA" id="ARBA00022989"/>
    </source>
</evidence>
<gene>
    <name evidence="8" type="ORF">EV657_11292</name>
</gene>
<name>A0A4R8FPA0_9RHOB</name>
<proteinExistence type="inferred from homology"/>
<dbReference type="AlphaFoldDB" id="A0A4R8FPA0"/>
<dbReference type="InterPro" id="IPR001626">
    <property type="entry name" value="ABC_TroCD"/>
</dbReference>
<evidence type="ECO:0000256" key="7">
    <source>
        <dbReference type="SAM" id="Phobius"/>
    </source>
</evidence>
<dbReference type="Gene3D" id="1.10.3470.10">
    <property type="entry name" value="ABC transporter involved in vitamin B12 uptake, BtuC"/>
    <property type="match status" value="1"/>
</dbReference>
<evidence type="ECO:0000256" key="6">
    <source>
        <dbReference type="RuleBase" id="RU003943"/>
    </source>
</evidence>
<keyword evidence="5 7" id="KW-0472">Membrane</keyword>
<dbReference type="GO" id="GO:0043190">
    <property type="term" value="C:ATP-binding cassette (ABC) transporter complex"/>
    <property type="evidence" value="ECO:0007669"/>
    <property type="project" value="InterPro"/>
</dbReference>
<accession>A0A4R8FPA0</accession>
<keyword evidence="3 6" id="KW-0812">Transmembrane</keyword>
<dbReference type="SUPFAM" id="SSF81345">
    <property type="entry name" value="ABC transporter involved in vitamin B12 uptake, BtuC"/>
    <property type="match status" value="1"/>
</dbReference>
<dbReference type="GO" id="GO:0055085">
    <property type="term" value="P:transmembrane transport"/>
    <property type="evidence" value="ECO:0007669"/>
    <property type="project" value="InterPro"/>
</dbReference>
<dbReference type="Pfam" id="PF00950">
    <property type="entry name" value="ABC-3"/>
    <property type="match status" value="1"/>
</dbReference>
<comment type="similarity">
    <text evidence="2 6">Belongs to the ABC-3 integral membrane protein family.</text>
</comment>
<feature type="transmembrane region" description="Helical" evidence="7">
    <location>
        <begin position="34"/>
        <end position="62"/>
    </location>
</feature>
<reference evidence="8 9" key="1">
    <citation type="submission" date="2019-03" db="EMBL/GenBank/DDBJ databases">
        <title>Genomic Encyclopedia of Type Strains, Phase IV (KMG-IV): sequencing the most valuable type-strain genomes for metagenomic binning, comparative biology and taxonomic classification.</title>
        <authorList>
            <person name="Goeker M."/>
        </authorList>
    </citation>
    <scope>NUCLEOTIDE SEQUENCE [LARGE SCALE GENOMIC DNA]</scope>
    <source>
        <strain evidence="8 9">JA181</strain>
    </source>
</reference>
<dbReference type="PANTHER" id="PTHR30477">
    <property type="entry name" value="ABC-TRANSPORTER METAL-BINDING PROTEIN"/>
    <property type="match status" value="1"/>
</dbReference>
<evidence type="ECO:0000256" key="5">
    <source>
        <dbReference type="ARBA" id="ARBA00023136"/>
    </source>
</evidence>
<organism evidence="8 9">
    <name type="scientific">Rhodovulum visakhapatnamense</name>
    <dbReference type="NCBI Taxonomy" id="364297"/>
    <lineage>
        <taxon>Bacteria</taxon>
        <taxon>Pseudomonadati</taxon>
        <taxon>Pseudomonadota</taxon>
        <taxon>Alphaproteobacteria</taxon>
        <taxon>Rhodobacterales</taxon>
        <taxon>Paracoccaceae</taxon>
        <taxon>Rhodovulum</taxon>
    </lineage>
</organism>
<keyword evidence="6" id="KW-0813">Transport</keyword>
<evidence type="ECO:0000256" key="1">
    <source>
        <dbReference type="ARBA" id="ARBA00004141"/>
    </source>
</evidence>
<protein>
    <submittedName>
        <fullName evidence="8">ABC transporter family protein</fullName>
    </submittedName>
</protein>
<feature type="transmembrane region" description="Helical" evidence="7">
    <location>
        <begin position="74"/>
        <end position="95"/>
    </location>
</feature>
<dbReference type="Proteomes" id="UP000295484">
    <property type="component" value="Unassembled WGS sequence"/>
</dbReference>
<evidence type="ECO:0000313" key="8">
    <source>
        <dbReference type="EMBL" id="TDX28264.1"/>
    </source>
</evidence>
<keyword evidence="4 7" id="KW-1133">Transmembrane helix</keyword>
<dbReference type="EMBL" id="SOEB01000012">
    <property type="protein sequence ID" value="TDX28264.1"/>
    <property type="molecule type" value="Genomic_DNA"/>
</dbReference>
<evidence type="ECO:0000256" key="2">
    <source>
        <dbReference type="ARBA" id="ARBA00008034"/>
    </source>
</evidence>
<comment type="subcellular location">
    <subcellularLocation>
        <location evidence="6">Cell membrane</location>
        <topology evidence="6">Multi-pass membrane protein</topology>
    </subcellularLocation>
    <subcellularLocation>
        <location evidence="1">Membrane</location>
        <topology evidence="1">Multi-pass membrane protein</topology>
    </subcellularLocation>
</comment>
<dbReference type="GO" id="GO:0010043">
    <property type="term" value="P:response to zinc ion"/>
    <property type="evidence" value="ECO:0007669"/>
    <property type="project" value="TreeGrafter"/>
</dbReference>
<dbReference type="InterPro" id="IPR037294">
    <property type="entry name" value="ABC_BtuC-like"/>
</dbReference>
<sequence>MTLALAAKWKDPMLRTFDPGQAKASGLPVGVLHYGLLTALSLTIVATLSATGLLLAVGLLIAPGAIAFLLVQSFGPMPVVSVAVCLAAMLGGTYASFHIDSAPAATVILVLTALFATAFGRRLHRTRAASRGARGAG</sequence>
<dbReference type="PANTHER" id="PTHR30477:SF24">
    <property type="entry name" value="IRON TRANSPORT SYSTEM MEMBRANE PROTEIN HI_0359-RELATED"/>
    <property type="match status" value="1"/>
</dbReference>